<dbReference type="OrthoDB" id="9771198at2"/>
<comment type="subcellular location">
    <subcellularLocation>
        <location evidence="1">Membrane</location>
        <topology evidence="1">Multi-pass membrane protein</topology>
    </subcellularLocation>
</comment>
<evidence type="ECO:0000256" key="2">
    <source>
        <dbReference type="ARBA" id="ARBA00022692"/>
    </source>
</evidence>
<dbReference type="GO" id="GO:0055085">
    <property type="term" value="P:transmembrane transport"/>
    <property type="evidence" value="ECO:0007669"/>
    <property type="project" value="InterPro"/>
</dbReference>
<dbReference type="Proteomes" id="UP000243650">
    <property type="component" value="Unassembled WGS sequence"/>
</dbReference>
<protein>
    <submittedName>
        <fullName evidence="7">Sodium-independent anion transporter</fullName>
    </submittedName>
</protein>
<feature type="transmembrane region" description="Helical" evidence="5">
    <location>
        <begin position="71"/>
        <end position="90"/>
    </location>
</feature>
<dbReference type="PROSITE" id="PS50801">
    <property type="entry name" value="STAS"/>
    <property type="match status" value="1"/>
</dbReference>
<feature type="transmembrane region" description="Helical" evidence="5">
    <location>
        <begin position="246"/>
        <end position="265"/>
    </location>
</feature>
<dbReference type="InterPro" id="IPR002645">
    <property type="entry name" value="STAS_dom"/>
</dbReference>
<dbReference type="InterPro" id="IPR001902">
    <property type="entry name" value="SLC26A/SulP_fam"/>
</dbReference>
<feature type="transmembrane region" description="Helical" evidence="5">
    <location>
        <begin position="48"/>
        <end position="64"/>
    </location>
</feature>
<feature type="transmembrane region" description="Helical" evidence="5">
    <location>
        <begin position="379"/>
        <end position="410"/>
    </location>
</feature>
<dbReference type="GO" id="GO:0016020">
    <property type="term" value="C:membrane"/>
    <property type="evidence" value="ECO:0007669"/>
    <property type="project" value="UniProtKB-SubCell"/>
</dbReference>
<feature type="transmembrane region" description="Helical" evidence="5">
    <location>
        <begin position="126"/>
        <end position="146"/>
    </location>
</feature>
<proteinExistence type="predicted"/>
<dbReference type="InterPro" id="IPR011547">
    <property type="entry name" value="SLC26A/SulP_dom"/>
</dbReference>
<dbReference type="Pfam" id="PF01740">
    <property type="entry name" value="STAS"/>
    <property type="match status" value="1"/>
</dbReference>
<dbReference type="NCBIfam" id="TIGR00815">
    <property type="entry name" value="sulP"/>
    <property type="match status" value="1"/>
</dbReference>
<feature type="transmembrane region" description="Helical" evidence="5">
    <location>
        <begin position="285"/>
        <end position="305"/>
    </location>
</feature>
<keyword evidence="3 5" id="KW-1133">Transmembrane helix</keyword>
<sequence>MKGSFLPEWMRQYEKGYIKDDVTAGIIVAVMLVPQGMAYAMLAGMPPVTGLYASIVPILIYALIGSSRQLAVGPVAVVSLLVYAGVSPLAEPGSSEYITLAVVLMMMVGLLQLLMGVLKLGFVVKFFSHAVISAFTSAAAIIIAFSQLKHVLGVPLEEEQFLPMVVEAASRLTEVNGWAFLIAAASILLLLVSKKWIPWIPGPLLVVAAGTLFVYFSGLGQQVSIIEDVPSGLPGFAFPAVTVDHLIQLAPTALTITFIGFMESFAMAKVIAAKENYRIHANRELAGLGAANAGGAFFGGFPVTGGFSRSAVNYESGAKTPLSSIVTAFSIMLTLLFLTSLFYYLPNAVLAAIIIVAVYKLVDIKEAKTLFKLRRIDGIVWTATFAGTLILGVETGIIAGIIFSLVVFIWQSAYPHTAELGYVESDEVLRNIERFPDAVVKKDTLMLRIDAPLYFANAAFAEEKLETLIYERAELKRIVLDFSGVNSVDAVAVEEVTRWKKEWEEKGLELVIVEMRGPVRDVFMRAGWREKDLHIPLRYAEEQYFDSTRKAR</sequence>
<organism evidence="7 8">
    <name type="scientific">Alkalicoccus urumqiensis</name>
    <name type="common">Bacillus urumqiensis</name>
    <dbReference type="NCBI Taxonomy" id="1548213"/>
    <lineage>
        <taxon>Bacteria</taxon>
        <taxon>Bacillati</taxon>
        <taxon>Bacillota</taxon>
        <taxon>Bacilli</taxon>
        <taxon>Bacillales</taxon>
        <taxon>Bacillaceae</taxon>
        <taxon>Alkalicoccus</taxon>
    </lineage>
</organism>
<evidence type="ECO:0000256" key="4">
    <source>
        <dbReference type="ARBA" id="ARBA00023136"/>
    </source>
</evidence>
<evidence type="ECO:0000313" key="7">
    <source>
        <dbReference type="EMBL" id="PRO64826.1"/>
    </source>
</evidence>
<name>A0A2P6MEW2_ALKUR</name>
<dbReference type="Pfam" id="PF00916">
    <property type="entry name" value="Sulfate_transp"/>
    <property type="match status" value="1"/>
</dbReference>
<evidence type="ECO:0000256" key="1">
    <source>
        <dbReference type="ARBA" id="ARBA00004141"/>
    </source>
</evidence>
<evidence type="ECO:0000256" key="3">
    <source>
        <dbReference type="ARBA" id="ARBA00022989"/>
    </source>
</evidence>
<dbReference type="EMBL" id="PVNS01000012">
    <property type="protein sequence ID" value="PRO64826.1"/>
    <property type="molecule type" value="Genomic_DNA"/>
</dbReference>
<evidence type="ECO:0000256" key="5">
    <source>
        <dbReference type="SAM" id="Phobius"/>
    </source>
</evidence>
<dbReference type="CDD" id="cd07042">
    <property type="entry name" value="STAS_SulP_like_sulfate_transporter"/>
    <property type="match status" value="1"/>
</dbReference>
<feature type="domain" description="STAS" evidence="6">
    <location>
        <begin position="434"/>
        <end position="552"/>
    </location>
</feature>
<accession>A0A2P6MEW2</accession>
<feature type="transmembrane region" description="Helical" evidence="5">
    <location>
        <begin position="204"/>
        <end position="226"/>
    </location>
</feature>
<reference evidence="7 8" key="1">
    <citation type="submission" date="2018-03" db="EMBL/GenBank/DDBJ databases">
        <title>Bacillus urumqiensis sp. nov., a moderately haloalkaliphilic bacterium isolated from a salt lake.</title>
        <authorList>
            <person name="Zhao B."/>
            <person name="Liao Z."/>
        </authorList>
    </citation>
    <scope>NUCLEOTIDE SEQUENCE [LARGE SCALE GENOMIC DNA]</scope>
    <source>
        <strain evidence="7 8">BZ-SZ-XJ18</strain>
    </source>
</reference>
<keyword evidence="4 5" id="KW-0472">Membrane</keyword>
<dbReference type="PANTHER" id="PTHR11814">
    <property type="entry name" value="SULFATE TRANSPORTER"/>
    <property type="match status" value="1"/>
</dbReference>
<feature type="transmembrane region" description="Helical" evidence="5">
    <location>
        <begin position="96"/>
        <end position="114"/>
    </location>
</feature>
<dbReference type="SUPFAM" id="SSF52091">
    <property type="entry name" value="SpoIIaa-like"/>
    <property type="match status" value="1"/>
</dbReference>
<gene>
    <name evidence="7" type="ORF">C6I21_13020</name>
</gene>
<feature type="transmembrane region" description="Helical" evidence="5">
    <location>
        <begin position="21"/>
        <end position="42"/>
    </location>
</feature>
<comment type="caution">
    <text evidence="7">The sequence shown here is derived from an EMBL/GenBank/DDBJ whole genome shotgun (WGS) entry which is preliminary data.</text>
</comment>
<feature type="transmembrane region" description="Helical" evidence="5">
    <location>
        <begin position="325"/>
        <end position="358"/>
    </location>
</feature>
<dbReference type="Gene3D" id="3.30.750.24">
    <property type="entry name" value="STAS domain"/>
    <property type="match status" value="1"/>
</dbReference>
<evidence type="ECO:0000259" key="6">
    <source>
        <dbReference type="PROSITE" id="PS50801"/>
    </source>
</evidence>
<dbReference type="RefSeq" id="WP_105959921.1">
    <property type="nucleotide sequence ID" value="NZ_PVNS01000012.1"/>
</dbReference>
<dbReference type="AlphaFoldDB" id="A0A2P6MEW2"/>
<dbReference type="InterPro" id="IPR036513">
    <property type="entry name" value="STAS_dom_sf"/>
</dbReference>
<evidence type="ECO:0000313" key="8">
    <source>
        <dbReference type="Proteomes" id="UP000243650"/>
    </source>
</evidence>
<keyword evidence="8" id="KW-1185">Reference proteome</keyword>
<keyword evidence="2 5" id="KW-0812">Transmembrane</keyword>
<feature type="transmembrane region" description="Helical" evidence="5">
    <location>
        <begin position="175"/>
        <end position="192"/>
    </location>
</feature>